<protein>
    <recommendedName>
        <fullName evidence="1">Small nuclear ribonucleoprotein Prp3 C-terminal domain-containing protein</fullName>
    </recommendedName>
</protein>
<dbReference type="OMA" id="RVACNER"/>
<organism evidence="2 3">
    <name type="scientific">Bodo saltans</name>
    <name type="common">Flagellated protozoan</name>
    <dbReference type="NCBI Taxonomy" id="75058"/>
    <lineage>
        <taxon>Eukaryota</taxon>
        <taxon>Discoba</taxon>
        <taxon>Euglenozoa</taxon>
        <taxon>Kinetoplastea</taxon>
        <taxon>Metakinetoplastina</taxon>
        <taxon>Eubodonida</taxon>
        <taxon>Bodonidae</taxon>
        <taxon>Bodo</taxon>
    </lineage>
</organism>
<dbReference type="InterPro" id="IPR010541">
    <property type="entry name" value="Prp3_C"/>
</dbReference>
<sequence length="139" mass="15925">MATKPSSLPRATTTHLVSGIAMHHIYCDRKKSYIVDRAQTLKLGGFYVFGKPGRVVVEGERDDVLRYERDLRCLRWQKIQVMGRVACNERRLIVETAPTDSFMLIECESEADLFRRLLDAQLDEIVATLKRPFGAPRTL</sequence>
<dbReference type="PANTHER" id="PTHR15955:SF8">
    <property type="entry name" value="RWD DOMAIN-CONTAINING PROTEIN 2B-RELATED"/>
    <property type="match status" value="1"/>
</dbReference>
<gene>
    <name evidence="2" type="ORF">BSAL_07180</name>
</gene>
<dbReference type="Proteomes" id="UP000051952">
    <property type="component" value="Unassembled WGS sequence"/>
</dbReference>
<accession>A0A0S4JES2</accession>
<dbReference type="InterPro" id="IPR059181">
    <property type="entry name" value="RWDD2A-B_C"/>
</dbReference>
<dbReference type="PANTHER" id="PTHR15955">
    <property type="entry name" value="RWD DOMAIN CONTAINING PROTEIN 2"/>
    <property type="match status" value="1"/>
</dbReference>
<dbReference type="EMBL" id="CYKH01001400">
    <property type="protein sequence ID" value="CUG86881.1"/>
    <property type="molecule type" value="Genomic_DNA"/>
</dbReference>
<dbReference type="InterPro" id="IPR017359">
    <property type="entry name" value="Phi-like"/>
</dbReference>
<dbReference type="AlphaFoldDB" id="A0A0S4JES2"/>
<evidence type="ECO:0000313" key="3">
    <source>
        <dbReference type="Proteomes" id="UP000051952"/>
    </source>
</evidence>
<feature type="domain" description="Small nuclear ribonucleoprotein Prp3 C-terminal" evidence="1">
    <location>
        <begin position="22"/>
        <end position="80"/>
    </location>
</feature>
<name>A0A0S4JES2_BODSA</name>
<dbReference type="CDD" id="cd24163">
    <property type="entry name" value="RWDD2_C"/>
    <property type="match status" value="1"/>
</dbReference>
<keyword evidence="3" id="KW-1185">Reference proteome</keyword>
<dbReference type="OrthoDB" id="413473at2759"/>
<dbReference type="Pfam" id="PF06544">
    <property type="entry name" value="Prp3_C"/>
    <property type="match status" value="1"/>
</dbReference>
<evidence type="ECO:0000259" key="1">
    <source>
        <dbReference type="Pfam" id="PF06544"/>
    </source>
</evidence>
<evidence type="ECO:0000313" key="2">
    <source>
        <dbReference type="EMBL" id="CUG86881.1"/>
    </source>
</evidence>
<reference evidence="3" key="1">
    <citation type="submission" date="2015-09" db="EMBL/GenBank/DDBJ databases">
        <authorList>
            <consortium name="Pathogen Informatics"/>
        </authorList>
    </citation>
    <scope>NUCLEOTIDE SEQUENCE [LARGE SCALE GENOMIC DNA]</scope>
    <source>
        <strain evidence="3">Lake Konstanz</strain>
    </source>
</reference>
<proteinExistence type="predicted"/>
<dbReference type="VEuPathDB" id="TriTrypDB:BSAL_07180"/>